<evidence type="ECO:0000313" key="3">
    <source>
        <dbReference type="EMBL" id="GFN09636.1"/>
    </source>
</evidence>
<gene>
    <name evidence="3" type="ORF">Smic_81920</name>
</gene>
<reference evidence="3 4" key="1">
    <citation type="submission" date="2020-05" db="EMBL/GenBank/DDBJ databases">
        <title>Whole genome shotgun sequence of Streptomyces microflavus NBRC 13062.</title>
        <authorList>
            <person name="Komaki H."/>
            <person name="Tamura T."/>
        </authorList>
    </citation>
    <scope>NUCLEOTIDE SEQUENCE [LARGE SCALE GENOMIC DNA]</scope>
    <source>
        <strain evidence="3 4">NBRC 13062</strain>
    </source>
</reference>
<sequence>MQSMTSSDATTDPAPQSGKKRTPRPGRGVLKIVGIGAAVLALLFAGGRLSLLPSLDGLFGEETHDRSGPAVLKSIQDMSAYEAASGNFQVVVDLEKDAKFLPDAVRGTRTLFVGAGTVDASVDLGKVGEDGVVINEDRTTAEIRLPRAVLGKPALDPDRSYAVSKQRGLFDRLGDLFSDNPSSEQAVNQLAVRHIGEAAKESGLTARAEKNTADMLKGLLGSLGFERVTVRYGDDQG</sequence>
<keyword evidence="2" id="KW-1133">Transmembrane helix</keyword>
<evidence type="ECO:0000256" key="2">
    <source>
        <dbReference type="SAM" id="Phobius"/>
    </source>
</evidence>
<proteinExistence type="predicted"/>
<dbReference type="AlphaFoldDB" id="A0A7J0D4H5"/>
<dbReference type="Proteomes" id="UP000498740">
    <property type="component" value="Unassembled WGS sequence"/>
</dbReference>
<evidence type="ECO:0000313" key="4">
    <source>
        <dbReference type="Proteomes" id="UP000498740"/>
    </source>
</evidence>
<evidence type="ECO:0000256" key="1">
    <source>
        <dbReference type="SAM" id="MobiDB-lite"/>
    </source>
</evidence>
<accession>A0A7J0D4H5</accession>
<evidence type="ECO:0008006" key="5">
    <source>
        <dbReference type="Google" id="ProtNLM"/>
    </source>
</evidence>
<dbReference type="EMBL" id="BLWD01000002">
    <property type="protein sequence ID" value="GFN09636.1"/>
    <property type="molecule type" value="Genomic_DNA"/>
</dbReference>
<keyword evidence="2" id="KW-0472">Membrane</keyword>
<feature type="transmembrane region" description="Helical" evidence="2">
    <location>
        <begin position="29"/>
        <end position="47"/>
    </location>
</feature>
<dbReference type="Pfam" id="PF14014">
    <property type="entry name" value="DUF4230"/>
    <property type="match status" value="1"/>
</dbReference>
<keyword evidence="2" id="KW-0812">Transmembrane</keyword>
<feature type="compositionally biased region" description="Polar residues" evidence="1">
    <location>
        <begin position="1"/>
        <end position="14"/>
    </location>
</feature>
<dbReference type="InterPro" id="IPR025324">
    <property type="entry name" value="DUF4230"/>
</dbReference>
<protein>
    <recommendedName>
        <fullName evidence="5">DUF4230 domain-containing protein</fullName>
    </recommendedName>
</protein>
<organism evidence="3 4">
    <name type="scientific">Streptomyces microflavus</name>
    <name type="common">Streptomyces lipmanii</name>
    <dbReference type="NCBI Taxonomy" id="1919"/>
    <lineage>
        <taxon>Bacteria</taxon>
        <taxon>Bacillati</taxon>
        <taxon>Actinomycetota</taxon>
        <taxon>Actinomycetes</taxon>
        <taxon>Kitasatosporales</taxon>
        <taxon>Streptomycetaceae</taxon>
        <taxon>Streptomyces</taxon>
    </lineage>
</organism>
<comment type="caution">
    <text evidence="3">The sequence shown here is derived from an EMBL/GenBank/DDBJ whole genome shotgun (WGS) entry which is preliminary data.</text>
</comment>
<name>A0A7J0D4H5_STRMI</name>
<feature type="region of interest" description="Disordered" evidence="1">
    <location>
        <begin position="1"/>
        <end position="25"/>
    </location>
</feature>